<dbReference type="Proteomes" id="UP001176941">
    <property type="component" value="Chromosome 6"/>
</dbReference>
<keyword evidence="3" id="KW-1185">Reference proteome</keyword>
<keyword evidence="1" id="KW-1133">Transmembrane helix</keyword>
<proteinExistence type="predicted"/>
<gene>
    <name evidence="2" type="ORF">MRATA1EN1_LOCUS26147</name>
</gene>
<keyword evidence="1" id="KW-0472">Membrane</keyword>
<evidence type="ECO:0000256" key="1">
    <source>
        <dbReference type="SAM" id="Phobius"/>
    </source>
</evidence>
<feature type="transmembrane region" description="Helical" evidence="1">
    <location>
        <begin position="91"/>
        <end position="111"/>
    </location>
</feature>
<reference evidence="2" key="1">
    <citation type="submission" date="2023-04" db="EMBL/GenBank/DDBJ databases">
        <authorList>
            <consortium name="ELIXIR-Norway"/>
        </authorList>
    </citation>
    <scope>NUCLEOTIDE SEQUENCE [LARGE SCALE GENOMIC DNA]</scope>
</reference>
<dbReference type="EMBL" id="OX459942">
    <property type="protein sequence ID" value="CAI9177185.1"/>
    <property type="molecule type" value="Genomic_DNA"/>
</dbReference>
<sequence>MNRGIFTPFQRLSIAWPSVTFVMSAITSPPLVSFSLLLLFSVIFILLSSFIFPSSSRGHAGYGSLLHHCQNEAWVHPGLGMRTNNKLFETIIFLVSGAVLKVYILFFSFFLTQLPWGCGGSILPPTENVETKA</sequence>
<name>A0ABN8ZUR5_RANTA</name>
<evidence type="ECO:0000313" key="3">
    <source>
        <dbReference type="Proteomes" id="UP001176941"/>
    </source>
</evidence>
<organism evidence="2 3">
    <name type="scientific">Rangifer tarandus platyrhynchus</name>
    <name type="common">Svalbard reindeer</name>
    <dbReference type="NCBI Taxonomy" id="3082113"/>
    <lineage>
        <taxon>Eukaryota</taxon>
        <taxon>Metazoa</taxon>
        <taxon>Chordata</taxon>
        <taxon>Craniata</taxon>
        <taxon>Vertebrata</taxon>
        <taxon>Euteleostomi</taxon>
        <taxon>Mammalia</taxon>
        <taxon>Eutheria</taxon>
        <taxon>Laurasiatheria</taxon>
        <taxon>Artiodactyla</taxon>
        <taxon>Ruminantia</taxon>
        <taxon>Pecora</taxon>
        <taxon>Cervidae</taxon>
        <taxon>Odocoileinae</taxon>
        <taxon>Rangifer</taxon>
    </lineage>
</organism>
<keyword evidence="1" id="KW-0812">Transmembrane</keyword>
<evidence type="ECO:0000313" key="2">
    <source>
        <dbReference type="EMBL" id="CAI9177185.1"/>
    </source>
</evidence>
<feature type="transmembrane region" description="Helical" evidence="1">
    <location>
        <begin position="31"/>
        <end position="52"/>
    </location>
</feature>
<accession>A0ABN8ZUR5</accession>
<protein>
    <submittedName>
        <fullName evidence="2">Uncharacterized protein</fullName>
    </submittedName>
</protein>